<protein>
    <submittedName>
        <fullName evidence="2">Paraquat-inducible protein A</fullName>
    </submittedName>
</protein>
<name>A0ABS6WK82_9HYPH</name>
<feature type="transmembrane region" description="Helical" evidence="1">
    <location>
        <begin position="131"/>
        <end position="149"/>
    </location>
</feature>
<feature type="transmembrane region" description="Helical" evidence="1">
    <location>
        <begin position="52"/>
        <end position="81"/>
    </location>
</feature>
<keyword evidence="3" id="KW-1185">Reference proteome</keyword>
<gene>
    <name evidence="2" type="ORF">KY465_03185</name>
</gene>
<dbReference type="Pfam" id="PF04403">
    <property type="entry name" value="PqiA"/>
    <property type="match status" value="1"/>
</dbReference>
<dbReference type="Proteomes" id="UP001430804">
    <property type="component" value="Unassembled WGS sequence"/>
</dbReference>
<reference evidence="2" key="1">
    <citation type="submission" date="2021-07" db="EMBL/GenBank/DDBJ databases">
        <title>Pseudohoeflea marina sp. nov. a polyhydroxyalcanoate-producing bacterium.</title>
        <authorList>
            <person name="Zheng W."/>
            <person name="Yu S."/>
            <person name="Huang Y."/>
        </authorList>
    </citation>
    <scope>NUCLEOTIDE SEQUENCE</scope>
    <source>
        <strain evidence="2">DP4N28-3</strain>
    </source>
</reference>
<organism evidence="2 3">
    <name type="scientific">Pseudohoeflea coraliihabitans</name>
    <dbReference type="NCBI Taxonomy" id="2860393"/>
    <lineage>
        <taxon>Bacteria</taxon>
        <taxon>Pseudomonadati</taxon>
        <taxon>Pseudomonadota</taxon>
        <taxon>Alphaproteobacteria</taxon>
        <taxon>Hyphomicrobiales</taxon>
        <taxon>Rhizobiaceae</taxon>
        <taxon>Pseudohoeflea</taxon>
    </lineage>
</organism>
<dbReference type="InterPro" id="IPR007498">
    <property type="entry name" value="PqiA-like"/>
</dbReference>
<proteinExistence type="predicted"/>
<keyword evidence="1" id="KW-0472">Membrane</keyword>
<evidence type="ECO:0000313" key="2">
    <source>
        <dbReference type="EMBL" id="MBW3096280.1"/>
    </source>
</evidence>
<accession>A0ABS6WK82</accession>
<dbReference type="RefSeq" id="WP_219158358.1">
    <property type="nucleotide sequence ID" value="NZ_JAHWQX010000001.1"/>
</dbReference>
<keyword evidence="1" id="KW-0812">Transmembrane</keyword>
<evidence type="ECO:0000313" key="3">
    <source>
        <dbReference type="Proteomes" id="UP001430804"/>
    </source>
</evidence>
<feature type="transmembrane region" description="Helical" evidence="1">
    <location>
        <begin position="102"/>
        <end position="125"/>
    </location>
</feature>
<keyword evidence="1" id="KW-1133">Transmembrane helix</keyword>
<sequence>MQRILPVTLVLAAFCLALGLVLPLMRFEKLYLFDSAPSLIGIIHSLWSDGEWALSAIIFLVSVLFPLLKLCAIAAQALAPLQPSAAPRKLSSARFLPHLSRWSLMDVMIVAIVIVAAKTGGLAQATSQPGLWFYALSALLAVLSHAMVIRMRTAIGAPLHPIKDDA</sequence>
<comment type="caution">
    <text evidence="2">The sequence shown here is derived from an EMBL/GenBank/DDBJ whole genome shotgun (WGS) entry which is preliminary data.</text>
</comment>
<evidence type="ECO:0000256" key="1">
    <source>
        <dbReference type="SAM" id="Phobius"/>
    </source>
</evidence>
<dbReference type="EMBL" id="JAHWQX010000001">
    <property type="protein sequence ID" value="MBW3096280.1"/>
    <property type="molecule type" value="Genomic_DNA"/>
</dbReference>